<accession>A0A1D1XEQ5</accession>
<keyword evidence="2" id="KW-0812">Transmembrane</keyword>
<name>A0A1D1XEQ5_9ARAE</name>
<dbReference type="PANTHER" id="PTHR36801">
    <property type="entry name" value="OS06G0150200 PROTEIN"/>
    <property type="match status" value="1"/>
</dbReference>
<dbReference type="EMBL" id="GDJX01027049">
    <property type="protein sequence ID" value="JAT40887.1"/>
    <property type="molecule type" value="Transcribed_RNA"/>
</dbReference>
<feature type="compositionally biased region" description="Low complexity" evidence="1">
    <location>
        <begin position="104"/>
        <end position="127"/>
    </location>
</feature>
<dbReference type="PANTHER" id="PTHR36801:SF3">
    <property type="entry name" value="OS06G0150300 PROTEIN"/>
    <property type="match status" value="1"/>
</dbReference>
<evidence type="ECO:0000256" key="2">
    <source>
        <dbReference type="SAM" id="Phobius"/>
    </source>
</evidence>
<organism evidence="3">
    <name type="scientific">Anthurium amnicola</name>
    <dbReference type="NCBI Taxonomy" id="1678845"/>
    <lineage>
        <taxon>Eukaryota</taxon>
        <taxon>Viridiplantae</taxon>
        <taxon>Streptophyta</taxon>
        <taxon>Embryophyta</taxon>
        <taxon>Tracheophyta</taxon>
        <taxon>Spermatophyta</taxon>
        <taxon>Magnoliopsida</taxon>
        <taxon>Liliopsida</taxon>
        <taxon>Araceae</taxon>
        <taxon>Pothoideae</taxon>
        <taxon>Potheae</taxon>
        <taxon>Anthurium</taxon>
    </lineage>
</organism>
<proteinExistence type="predicted"/>
<feature type="region of interest" description="Disordered" evidence="1">
    <location>
        <begin position="43"/>
        <end position="163"/>
    </location>
</feature>
<evidence type="ECO:0000313" key="3">
    <source>
        <dbReference type="EMBL" id="JAT40887.1"/>
    </source>
</evidence>
<feature type="compositionally biased region" description="Basic and acidic residues" evidence="1">
    <location>
        <begin position="153"/>
        <end position="163"/>
    </location>
</feature>
<keyword evidence="2" id="KW-0472">Membrane</keyword>
<gene>
    <name evidence="3" type="ORF">g.15807</name>
</gene>
<feature type="compositionally biased region" description="Pro residues" evidence="1">
    <location>
        <begin position="62"/>
        <end position="74"/>
    </location>
</feature>
<reference evidence="3" key="1">
    <citation type="submission" date="2015-07" db="EMBL/GenBank/DDBJ databases">
        <title>Transcriptome Assembly of Anthurium amnicola.</title>
        <authorList>
            <person name="Suzuki J."/>
        </authorList>
    </citation>
    <scope>NUCLEOTIDE SEQUENCE</scope>
</reference>
<feature type="transmembrane region" description="Helical" evidence="2">
    <location>
        <begin position="20"/>
        <end position="40"/>
    </location>
</feature>
<dbReference type="AlphaFoldDB" id="A0A1D1XEQ5"/>
<feature type="compositionally biased region" description="Polar residues" evidence="1">
    <location>
        <begin position="128"/>
        <end position="139"/>
    </location>
</feature>
<sequence length="230" mass="23937">MGRSVPTPDPTGAFTRHLPLDLALLAAWVAAVVAVSALLCGSGRHRRSTSSPKPRPSSKSRPPLPSFPSPPPGTDPSVGGASLRSPAAGFSHENGPAPEPKPEPAAAAANGLHGPLAGAGAPAPVAKSGSTRRGLSMSLSMKIPEGLARIRTGRKEQQPKAAEESIWMKAIILGEKCRVPDDEEGEQFGPCDDKGNRQRSYRPRTPRSLPASRANSFSDRRDAGAVDAVP</sequence>
<feature type="region of interest" description="Disordered" evidence="1">
    <location>
        <begin position="178"/>
        <end position="230"/>
    </location>
</feature>
<keyword evidence="2" id="KW-1133">Transmembrane helix</keyword>
<feature type="compositionally biased region" description="Low complexity" evidence="1">
    <location>
        <begin position="49"/>
        <end position="61"/>
    </location>
</feature>
<protein>
    <submittedName>
        <fullName evidence="3">Uncharacterized protein</fullName>
    </submittedName>
</protein>
<evidence type="ECO:0000256" key="1">
    <source>
        <dbReference type="SAM" id="MobiDB-lite"/>
    </source>
</evidence>